<reference evidence="2 3" key="1">
    <citation type="submission" date="2020-08" db="EMBL/GenBank/DDBJ databases">
        <title>Genome sequence of Leucobacter denitrificans KACC 14055T.</title>
        <authorList>
            <person name="Hyun D.-W."/>
            <person name="Bae J.-W."/>
        </authorList>
    </citation>
    <scope>NUCLEOTIDE SEQUENCE [LARGE SCALE GENOMIC DNA]</scope>
    <source>
        <strain evidence="2 3">KACC 14055</strain>
    </source>
</reference>
<dbReference type="EMBL" id="CP060716">
    <property type="protein sequence ID" value="QNN62063.1"/>
    <property type="molecule type" value="Genomic_DNA"/>
</dbReference>
<dbReference type="KEGG" id="ldn:H9L06_07025"/>
<organism evidence="2 3">
    <name type="scientific">Leucobacter denitrificans</name>
    <dbReference type="NCBI Taxonomy" id="683042"/>
    <lineage>
        <taxon>Bacteria</taxon>
        <taxon>Bacillati</taxon>
        <taxon>Actinomycetota</taxon>
        <taxon>Actinomycetes</taxon>
        <taxon>Micrococcales</taxon>
        <taxon>Microbacteriaceae</taxon>
        <taxon>Leucobacter</taxon>
    </lineage>
</organism>
<accession>A0A7G9S2I8</accession>
<name>A0A7G9S2I8_9MICO</name>
<evidence type="ECO:0000313" key="2">
    <source>
        <dbReference type="EMBL" id="QNN62063.1"/>
    </source>
</evidence>
<keyword evidence="1" id="KW-0732">Signal</keyword>
<evidence type="ECO:0000313" key="3">
    <source>
        <dbReference type="Proteomes" id="UP000515934"/>
    </source>
</evidence>
<evidence type="ECO:0000256" key="1">
    <source>
        <dbReference type="SAM" id="SignalP"/>
    </source>
</evidence>
<dbReference type="Proteomes" id="UP000515934">
    <property type="component" value="Chromosome"/>
</dbReference>
<dbReference type="RefSeq" id="WP_187554534.1">
    <property type="nucleotide sequence ID" value="NZ_CP060716.1"/>
</dbReference>
<protein>
    <submittedName>
        <fullName evidence="2">Lipase</fullName>
    </submittedName>
</protein>
<feature type="chain" id="PRO_5028908902" evidence="1">
    <location>
        <begin position="28"/>
        <end position="211"/>
    </location>
</feature>
<feature type="signal peptide" evidence="1">
    <location>
        <begin position="1"/>
        <end position="27"/>
    </location>
</feature>
<dbReference type="AlphaFoldDB" id="A0A7G9S2I8"/>
<sequence length="211" mass="21508">MPSPAKPFVVSLVALVTFSFGVAPAVASETIDMSPVAASSPAVTVEAQSLNTLGDPTSLPAISSVLELSEAANASHNFDVEATIAAATAEVGTSRATGWGQPGECIVSAQRWIQAGGGAWTGGGDPVSNYNGALRLPLSDVQRGDIIQYENLAFPTSWVSGVHTVLVTGVNEDGTLSIIESNNPGGSGLVGANDSWTPSPPAGFQAVVWRF</sequence>
<keyword evidence="3" id="KW-1185">Reference proteome</keyword>
<gene>
    <name evidence="2" type="ORF">H9L06_07025</name>
</gene>
<proteinExistence type="predicted"/>